<proteinExistence type="predicted"/>
<sequence length="393" mass="40069">MNARSAWLSPTGQTREDTRVTQLGAVTPADNIEGRSGILPGSPTGAARITGFALTGATGGMTAAIGPGRAIVQAASARGAYPVAVTEPITLTFDNGQEYARKDLVVLRIYDDPYDASGRTEAVVEVVKGTPAATSPVPPATPATALPLYAVNVPANAGAGSGGLSWVVDDLRTSIVAVGGILPTYGETGNGAYPGQYRDTATALQRWNGTVWIPYPRETGGIAPGGALTNGSYAGQYRDGPNGQLQRWNGTAWLPAVPGPAFVNSFNAGYTSSTTYTAALTGTPVSALTLSFTAPPSGAVLLGLGSRMETPGSTTASAYLTPQVTLGTTVIWTAVDQYAAVYSGSPGASVATTVRLGSLTAGATYTVTAMHRSTASGVNCWFANAFLRVDPLA</sequence>
<name>A0AAU2A0X5_9ACTN</name>
<reference evidence="1" key="1">
    <citation type="submission" date="2022-10" db="EMBL/GenBank/DDBJ databases">
        <title>The complete genomes of actinobacterial strains from the NBC collection.</title>
        <authorList>
            <person name="Joergensen T.S."/>
            <person name="Alvarez Arevalo M."/>
            <person name="Sterndorff E.B."/>
            <person name="Faurdal D."/>
            <person name="Vuksanovic O."/>
            <person name="Mourched A.-S."/>
            <person name="Charusanti P."/>
            <person name="Shaw S."/>
            <person name="Blin K."/>
            <person name="Weber T."/>
        </authorList>
    </citation>
    <scope>NUCLEOTIDE SEQUENCE</scope>
    <source>
        <strain evidence="1">NBC_00093</strain>
    </source>
</reference>
<evidence type="ECO:0008006" key="2">
    <source>
        <dbReference type="Google" id="ProtNLM"/>
    </source>
</evidence>
<evidence type="ECO:0000313" key="1">
    <source>
        <dbReference type="EMBL" id="WTT17220.1"/>
    </source>
</evidence>
<dbReference type="EMBL" id="CP108222">
    <property type="protein sequence ID" value="WTT17220.1"/>
    <property type="molecule type" value="Genomic_DNA"/>
</dbReference>
<protein>
    <recommendedName>
        <fullName evidence="2">Minor tail protein</fullName>
    </recommendedName>
</protein>
<dbReference type="AlphaFoldDB" id="A0AAU2A0X5"/>
<gene>
    <name evidence="1" type="ORF">OHA22_17600</name>
</gene>
<organism evidence="1">
    <name type="scientific">Streptomyces sp. NBC_00093</name>
    <dbReference type="NCBI Taxonomy" id="2975649"/>
    <lineage>
        <taxon>Bacteria</taxon>
        <taxon>Bacillati</taxon>
        <taxon>Actinomycetota</taxon>
        <taxon>Actinomycetes</taxon>
        <taxon>Kitasatosporales</taxon>
        <taxon>Streptomycetaceae</taxon>
        <taxon>Streptomyces</taxon>
    </lineage>
</organism>
<accession>A0AAU2A0X5</accession>